<gene>
    <name evidence="2" type="ORF">SAMN05421543_102135</name>
</gene>
<proteinExistence type="predicted"/>
<dbReference type="Proteomes" id="UP000183508">
    <property type="component" value="Unassembled WGS sequence"/>
</dbReference>
<keyword evidence="3" id="KW-1185">Reference proteome</keyword>
<dbReference type="OrthoDB" id="2377171at2"/>
<dbReference type="STRING" id="392015.SAMN05421543_102135"/>
<organism evidence="2 3">
    <name type="scientific">Alicyclobacillus macrosporangiidus</name>
    <dbReference type="NCBI Taxonomy" id="392015"/>
    <lineage>
        <taxon>Bacteria</taxon>
        <taxon>Bacillati</taxon>
        <taxon>Bacillota</taxon>
        <taxon>Bacilli</taxon>
        <taxon>Bacillales</taxon>
        <taxon>Alicyclobacillaceae</taxon>
        <taxon>Alicyclobacillus</taxon>
    </lineage>
</organism>
<keyword evidence="1" id="KW-1133">Transmembrane helix</keyword>
<reference evidence="3" key="1">
    <citation type="submission" date="2016-10" db="EMBL/GenBank/DDBJ databases">
        <authorList>
            <person name="Varghese N."/>
        </authorList>
    </citation>
    <scope>NUCLEOTIDE SEQUENCE [LARGE SCALE GENOMIC DNA]</scope>
    <source>
        <strain evidence="3">DSM 17980</strain>
    </source>
</reference>
<dbReference type="AlphaFoldDB" id="A0A1I7GCM9"/>
<protein>
    <submittedName>
        <fullName evidence="2">Uncharacterized protein</fullName>
    </submittedName>
</protein>
<evidence type="ECO:0000313" key="3">
    <source>
        <dbReference type="Proteomes" id="UP000183508"/>
    </source>
</evidence>
<keyword evidence="1" id="KW-0812">Transmembrane</keyword>
<sequence>MRQIPSTVVACALLIIFASWPTVRTWAELGMIQHYLTHALYGLAGVLFGLQTAWWAHASDVIAQPEERGISS</sequence>
<feature type="transmembrane region" description="Helical" evidence="1">
    <location>
        <begin position="35"/>
        <end position="56"/>
    </location>
</feature>
<evidence type="ECO:0000256" key="1">
    <source>
        <dbReference type="SAM" id="Phobius"/>
    </source>
</evidence>
<dbReference type="EMBL" id="FPBV01000002">
    <property type="protein sequence ID" value="SFU46183.1"/>
    <property type="molecule type" value="Genomic_DNA"/>
</dbReference>
<name>A0A1I7GCM9_9BACL</name>
<keyword evidence="1" id="KW-0472">Membrane</keyword>
<evidence type="ECO:0000313" key="2">
    <source>
        <dbReference type="EMBL" id="SFU46183.1"/>
    </source>
</evidence>
<dbReference type="RefSeq" id="WP_074949510.1">
    <property type="nucleotide sequence ID" value="NZ_FPBV01000002.1"/>
</dbReference>
<accession>A0A1I7GCM9</accession>